<dbReference type="InterPro" id="IPR010992">
    <property type="entry name" value="IHF-like_DNA-bd_dom_sf"/>
</dbReference>
<dbReference type="GO" id="GO:0030527">
    <property type="term" value="F:structural constituent of chromatin"/>
    <property type="evidence" value="ECO:0007669"/>
    <property type="project" value="InterPro"/>
</dbReference>
<dbReference type="InterPro" id="IPR000119">
    <property type="entry name" value="Hist_DNA-bd"/>
</dbReference>
<gene>
    <name evidence="3" type="primary">hupB</name>
    <name evidence="3" type="ORF">DF3PB_2120001</name>
</gene>
<feature type="region of interest" description="Disordered" evidence="2">
    <location>
        <begin position="55"/>
        <end position="75"/>
    </location>
</feature>
<name>A0A380TCI6_9ZZZZ</name>
<feature type="compositionally biased region" description="Basic and acidic residues" evidence="2">
    <location>
        <begin position="56"/>
        <end position="67"/>
    </location>
</feature>
<protein>
    <submittedName>
        <fullName evidence="3">HU, DNA-binding transcriptional regulator, beta subunit</fullName>
    </submittedName>
</protein>
<dbReference type="Gene3D" id="4.10.520.10">
    <property type="entry name" value="IHF-like DNA-binding proteins"/>
    <property type="match status" value="1"/>
</dbReference>
<keyword evidence="1 3" id="KW-0238">DNA-binding</keyword>
<dbReference type="PRINTS" id="PR01727">
    <property type="entry name" value="DNABINDINGHU"/>
</dbReference>
<dbReference type="AlphaFoldDB" id="A0A380TCI6"/>
<evidence type="ECO:0000256" key="1">
    <source>
        <dbReference type="ARBA" id="ARBA00023125"/>
    </source>
</evidence>
<evidence type="ECO:0000256" key="2">
    <source>
        <dbReference type="SAM" id="MobiDB-lite"/>
    </source>
</evidence>
<dbReference type="PANTHER" id="PTHR33175:SF3">
    <property type="entry name" value="DNA-BINDING PROTEIN HU-BETA"/>
    <property type="match status" value="1"/>
</dbReference>
<dbReference type="EMBL" id="UIDG01000127">
    <property type="protein sequence ID" value="SUS05800.1"/>
    <property type="molecule type" value="Genomic_DNA"/>
</dbReference>
<dbReference type="Pfam" id="PF00216">
    <property type="entry name" value="Bac_DNA_binding"/>
    <property type="match status" value="1"/>
</dbReference>
<dbReference type="CDD" id="cd13831">
    <property type="entry name" value="HU"/>
    <property type="match status" value="1"/>
</dbReference>
<dbReference type="SUPFAM" id="SSF47729">
    <property type="entry name" value="IHF-like DNA-binding proteins"/>
    <property type="match status" value="1"/>
</dbReference>
<dbReference type="SMART" id="SM00411">
    <property type="entry name" value="BHL"/>
    <property type="match status" value="1"/>
</dbReference>
<dbReference type="PANTHER" id="PTHR33175">
    <property type="entry name" value="DNA-BINDING PROTEIN HU"/>
    <property type="match status" value="1"/>
</dbReference>
<dbReference type="GO" id="GO:0003677">
    <property type="term" value="F:DNA binding"/>
    <property type="evidence" value="ECO:0007669"/>
    <property type="project" value="UniProtKB-KW"/>
</dbReference>
<evidence type="ECO:0000313" key="3">
    <source>
        <dbReference type="EMBL" id="SUS05800.1"/>
    </source>
</evidence>
<reference evidence="3" key="1">
    <citation type="submission" date="2018-07" db="EMBL/GenBank/DDBJ databases">
        <authorList>
            <person name="Quirk P.G."/>
            <person name="Krulwich T.A."/>
        </authorList>
    </citation>
    <scope>NUCLEOTIDE SEQUENCE</scope>
</reference>
<organism evidence="3">
    <name type="scientific">metagenome</name>
    <dbReference type="NCBI Taxonomy" id="256318"/>
    <lineage>
        <taxon>unclassified sequences</taxon>
        <taxon>metagenomes</taxon>
    </lineage>
</organism>
<accession>A0A380TCI6</accession>
<proteinExistence type="predicted"/>
<sequence length="90" mass="9411">MTKNDLISSIATSTGLDRKDAGRAVEGMLAAITDALKDGAEVRLAGFGTFTVSERAASKGRDPRTGEAIDISASKQAKFRPSKALKDALN</sequence>